<dbReference type="EMBL" id="QGKV02000299">
    <property type="protein sequence ID" value="KAF3596848.1"/>
    <property type="molecule type" value="Genomic_DNA"/>
</dbReference>
<dbReference type="Proteomes" id="UP000266723">
    <property type="component" value="Unassembled WGS sequence"/>
</dbReference>
<evidence type="ECO:0008006" key="3">
    <source>
        <dbReference type="Google" id="ProtNLM"/>
    </source>
</evidence>
<proteinExistence type="predicted"/>
<sequence>MEEQMPSSLLLLRPSESWEVEYKGRLCERLELGADEASFDCSLEAVCGRPIANAQRTIK</sequence>
<evidence type="ECO:0000313" key="2">
    <source>
        <dbReference type="Proteomes" id="UP000266723"/>
    </source>
</evidence>
<comment type="caution">
    <text evidence="1">The sequence shown here is derived from an EMBL/GenBank/DDBJ whole genome shotgun (WGS) entry which is preliminary data.</text>
</comment>
<reference evidence="1 2" key="1">
    <citation type="journal article" date="2020" name="BMC Genomics">
        <title>Intraspecific diversification of the crop wild relative Brassica cretica Lam. using demographic model selection.</title>
        <authorList>
            <person name="Kioukis A."/>
            <person name="Michalopoulou V.A."/>
            <person name="Briers L."/>
            <person name="Pirintsos S."/>
            <person name="Studholme D.J."/>
            <person name="Pavlidis P."/>
            <person name="Sarris P.F."/>
        </authorList>
    </citation>
    <scope>NUCLEOTIDE SEQUENCE [LARGE SCALE GENOMIC DNA]</scope>
    <source>
        <strain evidence="2">cv. PFS-1207/04</strain>
    </source>
</reference>
<protein>
    <recommendedName>
        <fullName evidence="3">Peptidylprolyl isomerase</fullName>
    </recommendedName>
</protein>
<keyword evidence="2" id="KW-1185">Reference proteome</keyword>
<accession>A0ABQ7EI13</accession>
<name>A0ABQ7EI13_BRACR</name>
<organism evidence="1 2">
    <name type="scientific">Brassica cretica</name>
    <name type="common">Mustard</name>
    <dbReference type="NCBI Taxonomy" id="69181"/>
    <lineage>
        <taxon>Eukaryota</taxon>
        <taxon>Viridiplantae</taxon>
        <taxon>Streptophyta</taxon>
        <taxon>Embryophyta</taxon>
        <taxon>Tracheophyta</taxon>
        <taxon>Spermatophyta</taxon>
        <taxon>Magnoliopsida</taxon>
        <taxon>eudicotyledons</taxon>
        <taxon>Gunneridae</taxon>
        <taxon>Pentapetalae</taxon>
        <taxon>rosids</taxon>
        <taxon>malvids</taxon>
        <taxon>Brassicales</taxon>
        <taxon>Brassicaceae</taxon>
        <taxon>Brassiceae</taxon>
        <taxon>Brassica</taxon>
    </lineage>
</organism>
<evidence type="ECO:0000313" key="1">
    <source>
        <dbReference type="EMBL" id="KAF3596848.1"/>
    </source>
</evidence>
<gene>
    <name evidence="1" type="ORF">DY000_02025372</name>
</gene>